<dbReference type="EMBL" id="CP046313">
    <property type="protein sequence ID" value="QGS06830.1"/>
    <property type="molecule type" value="Genomic_DNA"/>
</dbReference>
<dbReference type="Pfam" id="PF22564">
    <property type="entry name" value="HAAS"/>
    <property type="match status" value="1"/>
</dbReference>
<sequence>MLINIFWEMKIMNKKSFNNILYENLKNYLPYEDIQRTLNFFNEIINDKIEEGIPEEEAVKQLGSISSIVDQILEENNINDRKTKLVWRFKPNGVIPIIILIFTFPLWIAFPIILFSLAIAFVSVLLALLITPISLFYWAVKVICFNIFNTYNLTTAEFIFSIGGAFVTLGLSILMIILIAKFISHCFNNKWKFKATLTKIFKKEVSIYE</sequence>
<name>A0ABX6FFG4_9BACL</name>
<gene>
    <name evidence="2" type="ORF">FOC50_00325</name>
</gene>
<keyword evidence="1" id="KW-0472">Membrane</keyword>
<accession>A0ABX6FFG4</accession>
<evidence type="ECO:0000313" key="3">
    <source>
        <dbReference type="Proteomes" id="UP000427636"/>
    </source>
</evidence>
<keyword evidence="1" id="KW-0812">Transmembrane</keyword>
<feature type="transmembrane region" description="Helical" evidence="1">
    <location>
        <begin position="93"/>
        <end position="110"/>
    </location>
</feature>
<evidence type="ECO:0000256" key="1">
    <source>
        <dbReference type="SAM" id="Phobius"/>
    </source>
</evidence>
<keyword evidence="1" id="KW-1133">Transmembrane helix</keyword>
<keyword evidence="3" id="KW-1185">Reference proteome</keyword>
<feature type="transmembrane region" description="Helical" evidence="1">
    <location>
        <begin position="158"/>
        <end position="183"/>
    </location>
</feature>
<organism evidence="2 3">
    <name type="scientific">Gemella sanguinis</name>
    <dbReference type="NCBI Taxonomy" id="84135"/>
    <lineage>
        <taxon>Bacteria</taxon>
        <taxon>Bacillati</taxon>
        <taxon>Bacillota</taxon>
        <taxon>Bacilli</taxon>
        <taxon>Bacillales</taxon>
        <taxon>Gemellaceae</taxon>
        <taxon>Gemella</taxon>
    </lineage>
</organism>
<reference evidence="2 3" key="1">
    <citation type="submission" date="2019-11" db="EMBL/GenBank/DDBJ databases">
        <title>FDA dAtabase for Regulatory Grade micrObial Sequences (FDA-ARGOS): Supporting development and validation of Infectious Disease Dx tests.</title>
        <authorList>
            <person name="Turner S."/>
            <person name="Byrd R."/>
            <person name="Tallon L."/>
            <person name="Sadzewicz L."/>
            <person name="Vavikolanu K."/>
            <person name="Mehta A."/>
            <person name="Aluvathingal J."/>
            <person name="Nadendla S."/>
            <person name="Myers T."/>
            <person name="Yan Y."/>
            <person name="Sichtig H."/>
        </authorList>
    </citation>
    <scope>NUCLEOTIDE SEQUENCE [LARGE SCALE GENOMIC DNA]</scope>
    <source>
        <strain evidence="2 3">FDAARGOS_742</strain>
    </source>
</reference>
<evidence type="ECO:0000313" key="2">
    <source>
        <dbReference type="EMBL" id="QGS06830.1"/>
    </source>
</evidence>
<feature type="transmembrane region" description="Helical" evidence="1">
    <location>
        <begin position="117"/>
        <end position="138"/>
    </location>
</feature>
<dbReference type="Proteomes" id="UP000427636">
    <property type="component" value="Chromosome"/>
</dbReference>
<proteinExistence type="predicted"/>
<protein>
    <submittedName>
        <fullName evidence="2">DUF1700 domain-containing protein</fullName>
    </submittedName>
</protein>